<dbReference type="Gene3D" id="3.90.190.20">
    <property type="entry name" value="Mur ligase, C-terminal domain"/>
    <property type="match status" value="1"/>
</dbReference>
<dbReference type="PANTHER" id="PTHR23135">
    <property type="entry name" value="MUR LIGASE FAMILY MEMBER"/>
    <property type="match status" value="1"/>
</dbReference>
<feature type="domain" description="Mur ligase N-terminal catalytic" evidence="9">
    <location>
        <begin position="30"/>
        <end position="104"/>
    </location>
</feature>
<evidence type="ECO:0000259" key="11">
    <source>
        <dbReference type="Pfam" id="PF08245"/>
    </source>
</evidence>
<comment type="subcellular location">
    <subcellularLocation>
        <location evidence="7 8">Cytoplasm</location>
    </subcellularLocation>
</comment>
<keyword evidence="7 12" id="KW-0436">Ligase</keyword>
<feature type="binding site" evidence="7">
    <location>
        <begin position="119"/>
        <end position="125"/>
    </location>
    <ligand>
        <name>ATP</name>
        <dbReference type="ChEBI" id="CHEBI:30616"/>
    </ligand>
</feature>
<dbReference type="Pfam" id="PF08245">
    <property type="entry name" value="Mur_ligase_M"/>
    <property type="match status" value="1"/>
</dbReference>
<dbReference type="STRING" id="872965.SE16_08995"/>
<feature type="binding site" evidence="7">
    <location>
        <begin position="163"/>
        <end position="164"/>
    </location>
    <ligand>
        <name>UDP-N-acetyl-alpha-D-muramoyl-L-alanyl-D-glutamate</name>
        <dbReference type="ChEBI" id="CHEBI:83900"/>
    </ligand>
</feature>
<dbReference type="Gene3D" id="3.40.1190.10">
    <property type="entry name" value="Mur-like, catalytic domain"/>
    <property type="match status" value="1"/>
</dbReference>
<dbReference type="PANTHER" id="PTHR23135:SF4">
    <property type="entry name" value="UDP-N-ACETYLMURAMOYL-L-ALANYL-D-GLUTAMATE--2,6-DIAMINOPIMELATE LIGASE MURE HOMOLOG, CHLOROPLASTIC"/>
    <property type="match status" value="1"/>
</dbReference>
<evidence type="ECO:0000256" key="4">
    <source>
        <dbReference type="ARBA" id="ARBA00022984"/>
    </source>
</evidence>
<feature type="binding site" evidence="7">
    <location>
        <position position="190"/>
    </location>
    <ligand>
        <name>UDP-N-acetyl-alpha-D-muramoyl-L-alanyl-D-glutamate</name>
        <dbReference type="ChEBI" id="CHEBI:83900"/>
    </ligand>
</feature>
<comment type="similarity">
    <text evidence="1 7">Belongs to the MurCDEF family. MurE subfamily.</text>
</comment>
<dbReference type="Proteomes" id="UP000037784">
    <property type="component" value="Unassembled WGS sequence"/>
</dbReference>
<evidence type="ECO:0000259" key="9">
    <source>
        <dbReference type="Pfam" id="PF01225"/>
    </source>
</evidence>
<dbReference type="InterPro" id="IPR013221">
    <property type="entry name" value="Mur_ligase_cen"/>
</dbReference>
<dbReference type="GO" id="GO:0009252">
    <property type="term" value="P:peptidoglycan biosynthetic process"/>
    <property type="evidence" value="ECO:0007669"/>
    <property type="project" value="UniProtKB-UniRule"/>
</dbReference>
<accession>A0A0M8KA09</accession>
<dbReference type="GO" id="GO:0051301">
    <property type="term" value="P:cell division"/>
    <property type="evidence" value="ECO:0007669"/>
    <property type="project" value="UniProtKB-KW"/>
</dbReference>
<keyword evidence="3 7" id="KW-0133">Cell shape</keyword>
<dbReference type="GO" id="GO:0071555">
    <property type="term" value="P:cell wall organization"/>
    <property type="evidence" value="ECO:0007669"/>
    <property type="project" value="UniProtKB-KW"/>
</dbReference>
<sequence length="515" mass="54875">MTTETHVLLATLLAALPWAETPSPLANLAIRGITADSRAVQPGTLFVAYRGVSVDGHRFIGDAVARGAAAVVGEAAPEDVGALPVPYIRVRDGREALAWLAAAWHGHPSQRMRVVGITGTDGKTTTTTLVSSVLSAAGEHVGVLTTIGATIGGQHFETAPHTTTPDALELQQYLRHMVEAGVTTAVLEVTSHGLAQHRVTGIAFDTAIVTNITHEHLDFHGTLENYRRAKAMLFEHLMNTPHKPNTPKVSILNADDSSFAYLRPIPAERYLTYAVEQPADVRAEQVRYDNSGTTVRVASPLGTFDVHTHLLGPFNVYNVLAAVAAGIAHGADIPAIQAGIEAVQRVKGRMEPVDMGQPFLVLIDFAHTPVSLEQALTAARAMTDGRVIVVFGSAGLRDRAKRGMMGRVAARLADLAVLTAEDPRTEDVNAIIAEIAAGAEAEGAEEGRDYVRIPDRAEAIAYAVAQAQPGDVVLTCGKGHEPTMCYGTTEYPWSEHDAVRAALQRLGFTAHQQPS</sequence>
<reference evidence="13 15" key="2">
    <citation type="submission" date="2015-07" db="EMBL/GenBank/DDBJ databases">
        <title>Whole genome sequence of Ardenticatena maritima DSM 23922.</title>
        <authorList>
            <person name="Hemp J."/>
            <person name="Ward L.M."/>
            <person name="Pace L.A."/>
            <person name="Fischer W.W."/>
        </authorList>
    </citation>
    <scope>NUCLEOTIDE SEQUENCE [LARGE SCALE GENOMIC DNA]</scope>
    <source>
        <strain evidence="13 15">110S</strain>
    </source>
</reference>
<dbReference type="AlphaFoldDB" id="A0A0M8KA09"/>
<dbReference type="GO" id="GO:0005737">
    <property type="term" value="C:cytoplasm"/>
    <property type="evidence" value="ECO:0007669"/>
    <property type="project" value="UniProtKB-SubCell"/>
</dbReference>
<comment type="function">
    <text evidence="7">Catalyzes the addition of an amino acid to the nucleotide precursor UDP-N-acetylmuramoyl-L-alanyl-D-glutamate (UMAG) in the biosynthesis of bacterial cell-wall peptidoglycan.</text>
</comment>
<dbReference type="GO" id="GO:0005524">
    <property type="term" value="F:ATP binding"/>
    <property type="evidence" value="ECO:0007669"/>
    <property type="project" value="UniProtKB-UniRule"/>
</dbReference>
<evidence type="ECO:0000256" key="5">
    <source>
        <dbReference type="ARBA" id="ARBA00023306"/>
    </source>
</evidence>
<feature type="binding site" evidence="7">
    <location>
        <position position="198"/>
    </location>
    <ligand>
        <name>UDP-N-acetyl-alpha-D-muramoyl-L-alanyl-D-glutamate</name>
        <dbReference type="ChEBI" id="CHEBI:83900"/>
    </ligand>
</feature>
<evidence type="ECO:0000259" key="10">
    <source>
        <dbReference type="Pfam" id="PF02875"/>
    </source>
</evidence>
<dbReference type="GO" id="GO:0000287">
    <property type="term" value="F:magnesium ion binding"/>
    <property type="evidence" value="ECO:0007669"/>
    <property type="project" value="UniProtKB-UniRule"/>
</dbReference>
<evidence type="ECO:0000313" key="12">
    <source>
        <dbReference type="EMBL" id="GAP63326.1"/>
    </source>
</evidence>
<keyword evidence="7" id="KW-0460">Magnesium</keyword>
<organism evidence="12 14">
    <name type="scientific">Ardenticatena maritima</name>
    <dbReference type="NCBI Taxonomy" id="872965"/>
    <lineage>
        <taxon>Bacteria</taxon>
        <taxon>Bacillati</taxon>
        <taxon>Chloroflexota</taxon>
        <taxon>Ardenticatenia</taxon>
        <taxon>Ardenticatenales</taxon>
        <taxon>Ardenticatenaceae</taxon>
        <taxon>Ardenticatena</taxon>
    </lineage>
</organism>
<dbReference type="InterPro" id="IPR005761">
    <property type="entry name" value="UDP-N-AcMur-Glu-dNH2Pim_ligase"/>
</dbReference>
<dbReference type="EMBL" id="LGKN01000005">
    <property type="protein sequence ID" value="KPL87721.1"/>
    <property type="molecule type" value="Genomic_DNA"/>
</dbReference>
<reference evidence="12" key="1">
    <citation type="journal article" date="2015" name="Genome Announc.">
        <title>Draft Genome Sequence of a Heterotrophic Facultative Anaerobic Thermophilic Bacterium, Ardenticatena maritima Strain 110ST.</title>
        <authorList>
            <person name="Kawaichi S."/>
            <person name="Yoshida T."/>
            <person name="Sako Y."/>
            <person name="Nakamura R."/>
        </authorList>
    </citation>
    <scope>NUCLEOTIDE SEQUENCE [LARGE SCALE GENOMIC DNA]</scope>
    <source>
        <strain evidence="12">110S</strain>
    </source>
</reference>
<dbReference type="SUPFAM" id="SSF53244">
    <property type="entry name" value="MurD-like peptide ligases, peptide-binding domain"/>
    <property type="match status" value="1"/>
</dbReference>
<dbReference type="InterPro" id="IPR004101">
    <property type="entry name" value="Mur_ligase_C"/>
</dbReference>
<dbReference type="Proteomes" id="UP000050502">
    <property type="component" value="Unassembled WGS sequence"/>
</dbReference>
<keyword evidence="6 7" id="KW-0961">Cell wall biogenesis/degradation</keyword>
<evidence type="ECO:0000313" key="14">
    <source>
        <dbReference type="Proteomes" id="UP000037784"/>
    </source>
</evidence>
<dbReference type="FunCoup" id="A0A0M8KA09">
    <property type="interactions" value="422"/>
</dbReference>
<dbReference type="InterPro" id="IPR036615">
    <property type="entry name" value="Mur_ligase_C_dom_sf"/>
</dbReference>
<dbReference type="OrthoDB" id="9800958at2"/>
<comment type="cofactor">
    <cofactor evidence="7">
        <name>Mg(2+)</name>
        <dbReference type="ChEBI" id="CHEBI:18420"/>
    </cofactor>
</comment>
<keyword evidence="14" id="KW-1185">Reference proteome</keyword>
<dbReference type="SUPFAM" id="SSF53623">
    <property type="entry name" value="MurD-like peptide ligases, catalytic domain"/>
    <property type="match status" value="1"/>
</dbReference>
<keyword evidence="7" id="KW-0067">ATP-binding</keyword>
<evidence type="ECO:0000256" key="3">
    <source>
        <dbReference type="ARBA" id="ARBA00022960"/>
    </source>
</evidence>
<dbReference type="InterPro" id="IPR000713">
    <property type="entry name" value="Mur_ligase_N"/>
</dbReference>
<dbReference type="RefSeq" id="WP_082374272.1">
    <property type="nucleotide sequence ID" value="NZ_BBZA01000137.1"/>
</dbReference>
<keyword evidence="7" id="KW-0963">Cytoplasm</keyword>
<comment type="caution">
    <text evidence="7">Lacks conserved residue(s) required for the propagation of feature annotation.</text>
</comment>
<feature type="modified residue" description="N6-carboxylysine" evidence="7">
    <location>
        <position position="230"/>
    </location>
</feature>
<evidence type="ECO:0000256" key="7">
    <source>
        <dbReference type="HAMAP-Rule" id="MF_00208"/>
    </source>
</evidence>
<feature type="binding site" evidence="7">
    <location>
        <position position="37"/>
    </location>
    <ligand>
        <name>UDP-N-acetyl-alpha-D-muramoyl-L-alanyl-D-glutamate</name>
        <dbReference type="ChEBI" id="CHEBI:83900"/>
    </ligand>
</feature>
<dbReference type="NCBIfam" id="NF001126">
    <property type="entry name" value="PRK00139.1-4"/>
    <property type="match status" value="1"/>
</dbReference>
<reference evidence="14" key="3">
    <citation type="submission" date="2015-08" db="EMBL/GenBank/DDBJ databases">
        <title>Draft Genome Sequence of a Heterotrophic Facultative Anaerobic Bacterium Ardenticatena maritima Strain 110S.</title>
        <authorList>
            <person name="Kawaichi S."/>
            <person name="Yoshida T."/>
            <person name="Sako Y."/>
            <person name="Nakamura R."/>
        </authorList>
    </citation>
    <scope>NUCLEOTIDE SEQUENCE [LARGE SCALE GENOMIC DNA]</scope>
    <source>
        <strain evidence="14">110S</strain>
    </source>
</reference>
<keyword evidence="5 7" id="KW-0131">Cell cycle</keyword>
<proteinExistence type="inferred from homology"/>
<comment type="caution">
    <text evidence="12">The sequence shown here is derived from an EMBL/GenBank/DDBJ whole genome shotgun (WGS) entry which is preliminary data.</text>
</comment>
<dbReference type="EMBL" id="BBZA01000137">
    <property type="protein sequence ID" value="GAP63326.1"/>
    <property type="molecule type" value="Genomic_DNA"/>
</dbReference>
<dbReference type="GO" id="GO:0016881">
    <property type="term" value="F:acid-amino acid ligase activity"/>
    <property type="evidence" value="ECO:0007669"/>
    <property type="project" value="UniProtKB-UniRule"/>
</dbReference>
<keyword evidence="2 7" id="KW-0132">Cell division</keyword>
<dbReference type="EC" id="6.3.2.-" evidence="7"/>
<feature type="domain" description="Mur ligase central" evidence="11">
    <location>
        <begin position="117"/>
        <end position="325"/>
    </location>
</feature>
<keyword evidence="7" id="KW-0547">Nucleotide-binding</keyword>
<dbReference type="Pfam" id="PF01225">
    <property type="entry name" value="Mur_ligase"/>
    <property type="match status" value="1"/>
</dbReference>
<feature type="binding site" evidence="7">
    <location>
        <position position="196"/>
    </location>
    <ligand>
        <name>UDP-N-acetyl-alpha-D-muramoyl-L-alanyl-D-glutamate</name>
        <dbReference type="ChEBI" id="CHEBI:83900"/>
    </ligand>
</feature>
<comment type="PTM">
    <text evidence="7">Carboxylation is probably crucial for Mg(2+) binding and, consequently, for the gamma-phosphate positioning of ATP.</text>
</comment>
<evidence type="ECO:0000256" key="8">
    <source>
        <dbReference type="RuleBase" id="RU004135"/>
    </source>
</evidence>
<comment type="pathway">
    <text evidence="7 8">Cell wall biogenesis; peptidoglycan biosynthesis.</text>
</comment>
<dbReference type="HAMAP" id="MF_00208">
    <property type="entry name" value="MurE"/>
    <property type="match status" value="1"/>
</dbReference>
<keyword evidence="4 7" id="KW-0573">Peptidoglycan synthesis</keyword>
<evidence type="ECO:0000313" key="13">
    <source>
        <dbReference type="EMBL" id="KPL87721.1"/>
    </source>
</evidence>
<protein>
    <recommendedName>
        <fullName evidence="7">UDP-N-acetylmuramyl-tripeptide synthetase</fullName>
        <ecNumber evidence="7">6.3.2.-</ecNumber>
    </recommendedName>
    <alternativeName>
        <fullName evidence="7">UDP-MurNAc-tripeptide synthetase</fullName>
    </alternativeName>
</protein>
<feature type="domain" description="Mur ligase C-terminal" evidence="10">
    <location>
        <begin position="348"/>
        <end position="479"/>
    </location>
</feature>
<evidence type="ECO:0000256" key="1">
    <source>
        <dbReference type="ARBA" id="ARBA00005898"/>
    </source>
</evidence>
<dbReference type="GO" id="GO:0008360">
    <property type="term" value="P:regulation of cell shape"/>
    <property type="evidence" value="ECO:0007669"/>
    <property type="project" value="UniProtKB-KW"/>
</dbReference>
<dbReference type="UniPathway" id="UPA00219"/>
<gene>
    <name evidence="7 12" type="primary">murE</name>
    <name evidence="12" type="ORF">ARMA_1749</name>
    <name evidence="13" type="ORF">SE16_08995</name>
</gene>
<dbReference type="InterPro" id="IPR036565">
    <property type="entry name" value="Mur-like_cat_sf"/>
</dbReference>
<evidence type="ECO:0000313" key="15">
    <source>
        <dbReference type="Proteomes" id="UP000050502"/>
    </source>
</evidence>
<dbReference type="Gene3D" id="3.40.1390.10">
    <property type="entry name" value="MurE/MurF, N-terminal domain"/>
    <property type="match status" value="1"/>
</dbReference>
<dbReference type="Pfam" id="PF02875">
    <property type="entry name" value="Mur_ligase_C"/>
    <property type="match status" value="1"/>
</dbReference>
<name>A0A0M8KA09_9CHLR</name>
<evidence type="ECO:0000256" key="6">
    <source>
        <dbReference type="ARBA" id="ARBA00023316"/>
    </source>
</evidence>
<dbReference type="InterPro" id="IPR035911">
    <property type="entry name" value="MurE/MurF_N"/>
</dbReference>
<dbReference type="SUPFAM" id="SSF63418">
    <property type="entry name" value="MurE/MurF N-terminal domain"/>
    <property type="match status" value="1"/>
</dbReference>
<dbReference type="NCBIfam" id="TIGR01085">
    <property type="entry name" value="murE"/>
    <property type="match status" value="1"/>
</dbReference>
<evidence type="ECO:0000256" key="2">
    <source>
        <dbReference type="ARBA" id="ARBA00022618"/>
    </source>
</evidence>